<evidence type="ECO:0000313" key="2">
    <source>
        <dbReference type="EMBL" id="AMU91595.1"/>
    </source>
</evidence>
<dbReference type="Pfam" id="PF07120">
    <property type="entry name" value="DUF1376"/>
    <property type="match status" value="1"/>
</dbReference>
<dbReference type="RefSeq" id="WP_054731611.1">
    <property type="nucleotide sequence ID" value="NZ_CP009429.1"/>
</dbReference>
<dbReference type="KEGG" id="smaz:LH19_20925"/>
<accession>A0AAC9FGS5</accession>
<organism evidence="2 3">
    <name type="scientific">Sphingopyxis macrogoltabida</name>
    <name type="common">Sphingomonas macrogoltabidus</name>
    <dbReference type="NCBI Taxonomy" id="33050"/>
    <lineage>
        <taxon>Bacteria</taxon>
        <taxon>Pseudomonadati</taxon>
        <taxon>Pseudomonadota</taxon>
        <taxon>Alphaproteobacteria</taxon>
        <taxon>Sphingomonadales</taxon>
        <taxon>Sphingomonadaceae</taxon>
        <taxon>Sphingopyxis</taxon>
    </lineage>
</organism>
<reference evidence="2 3" key="2">
    <citation type="journal article" date="2016" name="Genome Announc.">
        <title>Complete Genome Sequence of Sphingopyxis macrogoltabida Strain 203N (NBRC 111659), a Polyethylene Glycol Degrader.</title>
        <authorList>
            <person name="Ohtsubo Y."/>
            <person name="Nonoyama S."/>
            <person name="Nagata Y."/>
            <person name="Numata M."/>
            <person name="Tsuchikane K."/>
            <person name="Hosoyama A."/>
            <person name="Yamazoe A."/>
            <person name="Tsuda M."/>
            <person name="Fujita N."/>
            <person name="Kawai F."/>
        </authorList>
    </citation>
    <scope>NUCLEOTIDE SEQUENCE [LARGE SCALE GENOMIC DNA]</scope>
    <source>
        <strain evidence="2 3">203N</strain>
    </source>
</reference>
<dbReference type="AlphaFoldDB" id="A0AAC9FGS5"/>
<dbReference type="EMBL" id="CP013344">
    <property type="protein sequence ID" value="AMU91595.1"/>
    <property type="molecule type" value="Genomic_DNA"/>
</dbReference>
<reference evidence="3" key="1">
    <citation type="submission" date="2015-11" db="EMBL/GenBank/DDBJ databases">
        <title>Complete genome sequence of a polyethylene-glycol degrader Sphingopyxis macrogoltabida 203N (NBRC 111659).</title>
        <authorList>
            <person name="Yoshiyuki O."/>
            <person name="Shouta N."/>
            <person name="Nagata Y."/>
            <person name="Numata M."/>
            <person name="Tsuchikane K."/>
            <person name="Hosoyama A."/>
            <person name="Yamazoe A."/>
            <person name="Tsuda M."/>
            <person name="Fujita N."/>
            <person name="Kawai F."/>
        </authorList>
    </citation>
    <scope>NUCLEOTIDE SEQUENCE [LARGE SCALE GENOMIC DNA]</scope>
    <source>
        <strain evidence="3">203N</strain>
    </source>
</reference>
<gene>
    <name evidence="2" type="ORF">ATM17_21505</name>
</gene>
<dbReference type="InterPro" id="IPR010781">
    <property type="entry name" value="DUF1376"/>
</dbReference>
<dbReference type="Proteomes" id="UP000076088">
    <property type="component" value="Chromosome"/>
</dbReference>
<name>A0AAC9FGS5_SPHMC</name>
<sequence>MSVRPWHKRYHSDALTGFRPLSLEERGAYQTLLDMIYDTGGSIPDNERYLAGAMNCTMGKWRKLRQSLIDQEKIALDDDGRIMNFRALDELEKSEKQSETLSKSGKKGAKKKKELAKKTNENSGSEETGLKGGSSHIRGQKPDMDELKIHPQGDGLFADGQAELDQPDSRYAFEGEVIRLNKRDFDKWQQRYHAILDLNAYLGTLDDWIADKPEKHSGWFHVIGGALNKKHLAMLAERQAAEAAPSYQSQRDIPEAEREAIRLRLIETGVLD</sequence>
<proteinExistence type="predicted"/>
<feature type="region of interest" description="Disordered" evidence="1">
    <location>
        <begin position="93"/>
        <end position="147"/>
    </location>
</feature>
<keyword evidence="3" id="KW-1185">Reference proteome</keyword>
<evidence type="ECO:0000256" key="1">
    <source>
        <dbReference type="SAM" id="MobiDB-lite"/>
    </source>
</evidence>
<protein>
    <recommendedName>
        <fullName evidence="4">DUF1376 domain-containing protein</fullName>
    </recommendedName>
</protein>
<evidence type="ECO:0000313" key="3">
    <source>
        <dbReference type="Proteomes" id="UP000076088"/>
    </source>
</evidence>
<evidence type="ECO:0008006" key="4">
    <source>
        <dbReference type="Google" id="ProtNLM"/>
    </source>
</evidence>
<feature type="compositionally biased region" description="Basic residues" evidence="1">
    <location>
        <begin position="104"/>
        <end position="115"/>
    </location>
</feature>